<dbReference type="PANTHER" id="PTHR14097:SF7">
    <property type="entry name" value="OXIDOREDUCTASE HTATIP2"/>
    <property type="match status" value="1"/>
</dbReference>
<evidence type="ECO:0000256" key="9">
    <source>
        <dbReference type="SAM" id="SignalP"/>
    </source>
</evidence>
<keyword evidence="5" id="KW-0496">Mitochondrion</keyword>
<name>A0A1G4KKU5_9SACH</name>
<gene>
    <name evidence="10" type="ORF">LANO_0G18404G</name>
</gene>
<accession>A0A1G4KKU5</accession>
<dbReference type="GO" id="GO:0051170">
    <property type="term" value="P:import into nucleus"/>
    <property type="evidence" value="ECO:0007669"/>
    <property type="project" value="TreeGrafter"/>
</dbReference>
<feature type="signal peptide" evidence="9">
    <location>
        <begin position="1"/>
        <end position="16"/>
    </location>
</feature>
<dbReference type="InterPro" id="IPR014843">
    <property type="entry name" value="Him1/Fmp52"/>
</dbReference>
<keyword evidence="3" id="KW-1000">Mitochondrion outer membrane</keyword>
<keyword evidence="9" id="KW-0732">Signal</keyword>
<dbReference type="FunFam" id="3.40.50.720:FF:000366">
    <property type="entry name" value="Protein FMP52, mitochondrial"/>
    <property type="match status" value="1"/>
</dbReference>
<dbReference type="PANTHER" id="PTHR14097">
    <property type="entry name" value="OXIDOREDUCTASE HTATIP2"/>
    <property type="match status" value="1"/>
</dbReference>
<evidence type="ECO:0000256" key="2">
    <source>
        <dbReference type="ARBA" id="ARBA00006617"/>
    </source>
</evidence>
<dbReference type="EMBL" id="LT598453">
    <property type="protein sequence ID" value="SCV05097.1"/>
    <property type="molecule type" value="Genomic_DNA"/>
</dbReference>
<evidence type="ECO:0000256" key="5">
    <source>
        <dbReference type="ARBA" id="ARBA00023128"/>
    </source>
</evidence>
<evidence type="ECO:0000256" key="7">
    <source>
        <dbReference type="ARBA" id="ARBA00071738"/>
    </source>
</evidence>
<dbReference type="OrthoDB" id="430436at2759"/>
<dbReference type="AlphaFoldDB" id="A0A1G4KKU5"/>
<organism evidence="10 11">
    <name type="scientific">Lachancea nothofagi CBS 11611</name>
    <dbReference type="NCBI Taxonomy" id="1266666"/>
    <lineage>
        <taxon>Eukaryota</taxon>
        <taxon>Fungi</taxon>
        <taxon>Dikarya</taxon>
        <taxon>Ascomycota</taxon>
        <taxon>Saccharomycotina</taxon>
        <taxon>Saccharomycetes</taxon>
        <taxon>Saccharomycetales</taxon>
        <taxon>Saccharomycetaceae</taxon>
        <taxon>Lachancea</taxon>
    </lineage>
</organism>
<evidence type="ECO:0000256" key="8">
    <source>
        <dbReference type="ARBA" id="ARBA00074024"/>
    </source>
</evidence>
<reference evidence="11" key="1">
    <citation type="submission" date="2016-03" db="EMBL/GenBank/DDBJ databases">
        <authorList>
            <person name="Devillers Hugo."/>
        </authorList>
    </citation>
    <scope>NUCLEOTIDE SEQUENCE [LARGE SCALE GENOMIC DNA]</scope>
</reference>
<keyword evidence="11" id="KW-1185">Reference proteome</keyword>
<dbReference type="SUPFAM" id="SSF51735">
    <property type="entry name" value="NAD(P)-binding Rossmann-fold domains"/>
    <property type="match status" value="1"/>
</dbReference>
<dbReference type="InterPro" id="IPR036291">
    <property type="entry name" value="NAD(P)-bd_dom_sf"/>
</dbReference>
<keyword evidence="6" id="KW-0472">Membrane</keyword>
<evidence type="ECO:0000313" key="11">
    <source>
        <dbReference type="Proteomes" id="UP000189911"/>
    </source>
</evidence>
<dbReference type="Pfam" id="PF08732">
    <property type="entry name" value="HIM1"/>
    <property type="match status" value="1"/>
</dbReference>
<feature type="chain" id="PRO_5009236571" description="Protein FMP52, mitochondrial" evidence="9">
    <location>
        <begin position="17"/>
        <end position="225"/>
    </location>
</feature>
<sequence length="225" mass="24533">MSFNVLILGATGLCGSAILKFAAKEPSFATILTITRREIKDSYDASKVKNVIAKSSDSWADLIPKDVNIMFSGLATTMGEAGKDNFYKVDHDLNVELAKRAKSQGCSTYVLVSSVGANENSSFYYMKTKGEIERDILALNFDKTIILRPGPLIGQRDKDKGFMNGLSAKLGQLLYKTRLQRLLSYPASGEDVAKAGVKLAVDHSRTSKIQIIESKEILELASEAA</sequence>
<evidence type="ECO:0000256" key="1">
    <source>
        <dbReference type="ARBA" id="ARBA00004450"/>
    </source>
</evidence>
<dbReference type="Gene3D" id="3.40.50.720">
    <property type="entry name" value="NAD(P)-binding Rossmann-like Domain"/>
    <property type="match status" value="1"/>
</dbReference>
<comment type="subcellular location">
    <subcellularLocation>
        <location evidence="1">Mitochondrion outer membrane</location>
        <topology evidence="1">Peripheral membrane protein</topology>
    </subcellularLocation>
</comment>
<evidence type="ECO:0000256" key="4">
    <source>
        <dbReference type="ARBA" id="ARBA00022946"/>
    </source>
</evidence>
<evidence type="ECO:0000256" key="3">
    <source>
        <dbReference type="ARBA" id="ARBA00022787"/>
    </source>
</evidence>
<dbReference type="GO" id="GO:0005741">
    <property type="term" value="C:mitochondrial outer membrane"/>
    <property type="evidence" value="ECO:0007669"/>
    <property type="project" value="UniProtKB-SubCell"/>
</dbReference>
<protein>
    <recommendedName>
        <fullName evidence="8">Protein FMP52, mitochondrial</fullName>
    </recommendedName>
    <alternativeName>
        <fullName evidence="7">Protein fmp52, mitochondrial</fullName>
    </alternativeName>
</protein>
<comment type="similarity">
    <text evidence="2">Belongs to the FMP52 family.</text>
</comment>
<evidence type="ECO:0000256" key="6">
    <source>
        <dbReference type="ARBA" id="ARBA00023136"/>
    </source>
</evidence>
<keyword evidence="4" id="KW-0809">Transit peptide</keyword>
<evidence type="ECO:0000313" key="10">
    <source>
        <dbReference type="EMBL" id="SCV05097.1"/>
    </source>
</evidence>
<proteinExistence type="inferred from homology"/>
<dbReference type="Proteomes" id="UP000189911">
    <property type="component" value="Chromosome G"/>
</dbReference>